<keyword evidence="1" id="KW-0413">Isomerase</keyword>
<evidence type="ECO:0000313" key="2">
    <source>
        <dbReference type="Proteomes" id="UP001364695"/>
    </source>
</evidence>
<dbReference type="Proteomes" id="UP001364695">
    <property type="component" value="Unassembled WGS sequence"/>
</dbReference>
<comment type="caution">
    <text evidence="1">The sequence shown here is derived from an EMBL/GenBank/DDBJ whole genome shotgun (WGS) entry which is preliminary data.</text>
</comment>
<keyword evidence="2" id="KW-1185">Reference proteome</keyword>
<evidence type="ECO:0000313" key="1">
    <source>
        <dbReference type="EMBL" id="MEJ7138258.1"/>
    </source>
</evidence>
<protein>
    <submittedName>
        <fullName evidence="1">N-acetylmannosamine-6-phosphate 2-epimerase</fullName>
        <ecNumber evidence="1">5.1.3.9</ecNumber>
    </submittedName>
</protein>
<proteinExistence type="predicted"/>
<organism evidence="1 2">
    <name type="scientific">Amphibiibacter pelophylacis</name>
    <dbReference type="NCBI Taxonomy" id="1799477"/>
    <lineage>
        <taxon>Bacteria</taxon>
        <taxon>Pseudomonadati</taxon>
        <taxon>Pseudomonadota</taxon>
        <taxon>Betaproteobacteria</taxon>
        <taxon>Burkholderiales</taxon>
        <taxon>Sphaerotilaceae</taxon>
        <taxon>Amphibiibacter</taxon>
    </lineage>
</organism>
<dbReference type="EC" id="5.1.3.9" evidence="1"/>
<gene>
    <name evidence="1" type="ORF">RV045_07420</name>
</gene>
<reference evidence="1" key="1">
    <citation type="submission" date="2023-10" db="EMBL/GenBank/DDBJ databases">
        <title>Amphibacter perezi, gen. nov., sp. nov. a novel taxa of the family Comamonadaceae, class Betaproteobacteria isolated from the skin microbiota of Pelophylax perezi from different populations.</title>
        <authorList>
            <person name="Costa S."/>
            <person name="Proenca D.N."/>
            <person name="Lopes I."/>
            <person name="Morais P.V."/>
        </authorList>
    </citation>
    <scope>NUCLEOTIDE SEQUENCE</scope>
    <source>
        <strain evidence="1">SL12-8</strain>
    </source>
</reference>
<accession>A0ACC6P214</accession>
<name>A0ACC6P214_9BURK</name>
<sequence>MNHDVSTRSSAPSPAPTHPTWQRLGLSLPALIVSCQAVPDGPFDTPPFIRAFALAALQSGAQGLRLEGVENVRTVRADCDCPIIGIVKRDLADSPVRITPFVHDVQALAEAGATVIAVDATDRVRPQPVAELLAAIHAAGCLAMADISTLEEARAAQALGFDVIGTTMSGYTGGPVPEGPDLVLVQQVAALGVATLAEGRLNSPQAAADAVRCGAQAVVVGSAISRPEYITSWYRQAVDAAAAAGSSAQPGAPVLALDIGGTKTLVARVENGVITHELQFPTQRGEHPDQWLAQALAVTQGWPGGWTHVAAAVTGVVGDDGLWTAFNPQTLDFPPYPLVQRLREVFGVPALALNDAQAAAWGEARCGAGQGDDLMFVTVSTGIGAGLVLDSRLRRGPAGIAGHLGQWRDDAGHRLEDIASGSALGRQAVQAGWPGGAPELVERARHGEPAAQALLQAGVDALAQALARVQLLLDVPTLVLGGGLGLAPGYAPLLEAALAQRLGPHAPQVRPAALGAHAGILGAALCPLN</sequence>
<dbReference type="EMBL" id="JAWDIE010000009">
    <property type="protein sequence ID" value="MEJ7138258.1"/>
    <property type="molecule type" value="Genomic_DNA"/>
</dbReference>